<keyword evidence="2" id="KW-0472">Membrane</keyword>
<name>A0A8J3V116_9ACTN</name>
<evidence type="ECO:0000259" key="3">
    <source>
        <dbReference type="Pfam" id="PF12849"/>
    </source>
</evidence>
<feature type="transmembrane region" description="Helical" evidence="2">
    <location>
        <begin position="12"/>
        <end position="30"/>
    </location>
</feature>
<dbReference type="PANTHER" id="PTHR30570">
    <property type="entry name" value="PERIPLASMIC PHOSPHATE BINDING COMPONENT OF PHOSPHATE ABC TRANSPORTER"/>
    <property type="match status" value="1"/>
</dbReference>
<keyword evidence="1" id="KW-0732">Signal</keyword>
<dbReference type="InterPro" id="IPR050811">
    <property type="entry name" value="Phosphate_ABC_transporter"/>
</dbReference>
<keyword evidence="2" id="KW-0812">Transmembrane</keyword>
<dbReference type="PANTHER" id="PTHR30570:SF1">
    <property type="entry name" value="PHOSPHATE-BINDING PROTEIN PSTS"/>
    <property type="match status" value="1"/>
</dbReference>
<dbReference type="Gene3D" id="3.40.190.10">
    <property type="entry name" value="Periplasmic binding protein-like II"/>
    <property type="match status" value="2"/>
</dbReference>
<protein>
    <submittedName>
        <fullName evidence="4">Phosphate-binding protein</fullName>
    </submittedName>
</protein>
<dbReference type="EMBL" id="BOOR01000016">
    <property type="protein sequence ID" value="GII54265.1"/>
    <property type="molecule type" value="Genomic_DNA"/>
</dbReference>
<organism evidence="4 5">
    <name type="scientific">Planotetraspora thailandica</name>
    <dbReference type="NCBI Taxonomy" id="487172"/>
    <lineage>
        <taxon>Bacteria</taxon>
        <taxon>Bacillati</taxon>
        <taxon>Actinomycetota</taxon>
        <taxon>Actinomycetes</taxon>
        <taxon>Streptosporangiales</taxon>
        <taxon>Streptosporangiaceae</taxon>
        <taxon>Planotetraspora</taxon>
    </lineage>
</organism>
<evidence type="ECO:0000256" key="2">
    <source>
        <dbReference type="SAM" id="Phobius"/>
    </source>
</evidence>
<accession>A0A8J3V116</accession>
<keyword evidence="2" id="KW-1133">Transmembrane helix</keyword>
<gene>
    <name evidence="4" type="ORF">Pth03_26540</name>
</gene>
<feature type="transmembrane region" description="Helical" evidence="2">
    <location>
        <begin position="198"/>
        <end position="223"/>
    </location>
</feature>
<comment type="caution">
    <text evidence="4">The sequence shown here is derived from an EMBL/GenBank/DDBJ whole genome shotgun (WGS) entry which is preliminary data.</text>
</comment>
<dbReference type="Pfam" id="PF12849">
    <property type="entry name" value="PBP_like_2"/>
    <property type="match status" value="1"/>
</dbReference>
<feature type="domain" description="PBP" evidence="3">
    <location>
        <begin position="231"/>
        <end position="483"/>
    </location>
</feature>
<dbReference type="InterPro" id="IPR024370">
    <property type="entry name" value="PBP_domain"/>
</dbReference>
<sequence>MNWFSPENIVAVVAALLGLVAPAAGGLYQLRTRRGKRIGHRVQMDTAVGGNGGEETRPNAPLGLFTDQPGMSNVTLALLRIENTGTSSISDADYTNPDKNHGLTVVFAGRTVRNVEVIPDPEAEHLLGYFVPVEGKGGMQYSGNAIRLPRVPLNEDEYFKLLVLLTGGRVGRVEVTGGIQDGKVERTRSMSVDDKPPLFSKLALATTIVLAACLLMLAGIIVFRQSAPPIGCATGELRVVGSTAFAPAMRELATRYEADCPGSEITVDAHGSNEGVRELAEGGGANNGSPALLAVSDGPKPASYTQLREDRVAIAAFALVVNDKTGIRNLTIDQIRRIYRGDIVNWKELSGPDLPIRLVSRDANSGTRDLFRRRILDGQGEPAFTSRDCESKNSPQDKIIRCELDSTDEVLKTVAELPGAIGYSELRAATTTKRLHTLNIDGHAPSIKAIGDNTYRFTEIEYAYTDGAPASGSLTSSFLNYVIRGNGQEVLKTFGHLPCYTPDGLKRCQS</sequence>
<reference evidence="4" key="1">
    <citation type="submission" date="2021-01" db="EMBL/GenBank/DDBJ databases">
        <title>Whole genome shotgun sequence of Planotetraspora thailandica NBRC 104271.</title>
        <authorList>
            <person name="Komaki H."/>
            <person name="Tamura T."/>
        </authorList>
    </citation>
    <scope>NUCLEOTIDE SEQUENCE</scope>
    <source>
        <strain evidence="4">NBRC 104271</strain>
    </source>
</reference>
<keyword evidence="5" id="KW-1185">Reference proteome</keyword>
<dbReference type="Proteomes" id="UP000605992">
    <property type="component" value="Unassembled WGS sequence"/>
</dbReference>
<evidence type="ECO:0000256" key="1">
    <source>
        <dbReference type="ARBA" id="ARBA00022729"/>
    </source>
</evidence>
<evidence type="ECO:0000313" key="5">
    <source>
        <dbReference type="Proteomes" id="UP000605992"/>
    </source>
</evidence>
<evidence type="ECO:0000313" key="4">
    <source>
        <dbReference type="EMBL" id="GII54265.1"/>
    </source>
</evidence>
<proteinExistence type="predicted"/>
<dbReference type="SUPFAM" id="SSF53850">
    <property type="entry name" value="Periplasmic binding protein-like II"/>
    <property type="match status" value="1"/>
</dbReference>
<dbReference type="AlphaFoldDB" id="A0A8J3V116"/>
<dbReference type="RefSeq" id="WP_203944500.1">
    <property type="nucleotide sequence ID" value="NZ_BOOR01000016.1"/>
</dbReference>